<dbReference type="InterPro" id="IPR001952">
    <property type="entry name" value="Alkaline_phosphatase"/>
</dbReference>
<organism evidence="11 12">
    <name type="scientific">Pontiella desulfatans</name>
    <dbReference type="NCBI Taxonomy" id="2750659"/>
    <lineage>
        <taxon>Bacteria</taxon>
        <taxon>Pseudomonadati</taxon>
        <taxon>Kiritimatiellota</taxon>
        <taxon>Kiritimatiellia</taxon>
        <taxon>Kiritimatiellales</taxon>
        <taxon>Pontiellaceae</taxon>
        <taxon>Pontiella</taxon>
    </lineage>
</organism>
<feature type="binding site" evidence="8">
    <location>
        <position position="325"/>
    </location>
    <ligand>
        <name>Zn(2+)</name>
        <dbReference type="ChEBI" id="CHEBI:29105"/>
        <label>2</label>
    </ligand>
</feature>
<feature type="binding site" evidence="8">
    <location>
        <position position="153"/>
    </location>
    <ligand>
        <name>Mg(2+)</name>
        <dbReference type="ChEBI" id="CHEBI:18420"/>
    </ligand>
</feature>
<feature type="binding site" evidence="8">
    <location>
        <position position="282"/>
    </location>
    <ligand>
        <name>Zn(2+)</name>
        <dbReference type="ChEBI" id="CHEBI:29105"/>
        <label>2</label>
    </ligand>
</feature>
<dbReference type="GO" id="GO:0046872">
    <property type="term" value="F:metal ion binding"/>
    <property type="evidence" value="ECO:0007669"/>
    <property type="project" value="UniProtKB-KW"/>
</dbReference>
<evidence type="ECO:0000256" key="8">
    <source>
        <dbReference type="PIRSR" id="PIRSR601952-2"/>
    </source>
</evidence>
<feature type="binding site" evidence="8">
    <location>
        <position position="41"/>
    </location>
    <ligand>
        <name>Mg(2+)</name>
        <dbReference type="ChEBI" id="CHEBI:18420"/>
    </ligand>
</feature>
<evidence type="ECO:0000256" key="7">
    <source>
        <dbReference type="PIRSR" id="PIRSR601952-1"/>
    </source>
</evidence>
<dbReference type="SUPFAM" id="SSF53649">
    <property type="entry name" value="Alkaline phosphatase-like"/>
    <property type="match status" value="1"/>
</dbReference>
<evidence type="ECO:0000256" key="2">
    <source>
        <dbReference type="ARBA" id="ARBA00022553"/>
    </source>
</evidence>
<dbReference type="GO" id="GO:0004035">
    <property type="term" value="F:alkaline phosphatase activity"/>
    <property type="evidence" value="ECO:0007669"/>
    <property type="project" value="TreeGrafter"/>
</dbReference>
<dbReference type="EMBL" id="CAAHFG010000004">
    <property type="protein sequence ID" value="VGO17124.1"/>
    <property type="molecule type" value="Genomic_DNA"/>
</dbReference>
<keyword evidence="12" id="KW-1185">Reference proteome</keyword>
<keyword evidence="10" id="KW-0732">Signal</keyword>
<dbReference type="InterPro" id="IPR018299">
    <property type="entry name" value="Alkaline_phosphatase_AS"/>
</dbReference>
<feature type="binding site" evidence="8">
    <location>
        <position position="151"/>
    </location>
    <ligand>
        <name>Mg(2+)</name>
        <dbReference type="ChEBI" id="CHEBI:18420"/>
    </ligand>
</feature>
<feature type="chain" id="PRO_5025643012" evidence="10">
    <location>
        <begin position="27"/>
        <end position="529"/>
    </location>
</feature>
<feature type="active site" description="Phosphoserine intermediate" evidence="7">
    <location>
        <position position="99"/>
    </location>
</feature>
<feature type="binding site" evidence="8">
    <location>
        <position position="477"/>
    </location>
    <ligand>
        <name>Zn(2+)</name>
        <dbReference type="ChEBI" id="CHEBI:29105"/>
        <label>2</label>
    </ligand>
</feature>
<feature type="binding site" evidence="8">
    <location>
        <position position="326"/>
    </location>
    <ligand>
        <name>Zn(2+)</name>
        <dbReference type="ChEBI" id="CHEBI:29105"/>
        <label>2</label>
    </ligand>
</feature>
<comment type="cofactor">
    <cofactor evidence="8">
        <name>Zn(2+)</name>
        <dbReference type="ChEBI" id="CHEBI:29105"/>
    </cofactor>
    <text evidence="8">Binds 2 Zn(2+) ions.</text>
</comment>
<dbReference type="RefSeq" id="WP_222847349.1">
    <property type="nucleotide sequence ID" value="NZ_CAAHFG010000004.1"/>
</dbReference>
<evidence type="ECO:0000256" key="9">
    <source>
        <dbReference type="RuleBase" id="RU003946"/>
    </source>
</evidence>
<keyword evidence="4" id="KW-0378">Hydrolase</keyword>
<comment type="cofactor">
    <cofactor evidence="8">
        <name>Mg(2+)</name>
        <dbReference type="ChEBI" id="CHEBI:18420"/>
    </cofactor>
    <text evidence="8">Binds 1 Mg(2+) ion.</text>
</comment>
<dbReference type="PROSITE" id="PS00123">
    <property type="entry name" value="ALKALINE_PHOSPHATASE"/>
    <property type="match status" value="1"/>
</dbReference>
<dbReference type="CDD" id="cd16012">
    <property type="entry name" value="ALP"/>
    <property type="match status" value="1"/>
</dbReference>
<dbReference type="Pfam" id="PF00245">
    <property type="entry name" value="Alk_phosphatase"/>
    <property type="match status" value="2"/>
</dbReference>
<dbReference type="SMART" id="SM00098">
    <property type="entry name" value="alkPPc"/>
    <property type="match status" value="1"/>
</dbReference>
<keyword evidence="5 8" id="KW-0862">Zinc</keyword>
<evidence type="ECO:0000256" key="5">
    <source>
        <dbReference type="ARBA" id="ARBA00022833"/>
    </source>
</evidence>
<evidence type="ECO:0000256" key="1">
    <source>
        <dbReference type="ARBA" id="ARBA00005984"/>
    </source>
</evidence>
<feature type="binding site" evidence="8">
    <location>
        <position position="41"/>
    </location>
    <ligand>
        <name>Zn(2+)</name>
        <dbReference type="ChEBI" id="CHEBI:29105"/>
        <label>2</label>
    </ligand>
</feature>
<comment type="similarity">
    <text evidence="1 9">Belongs to the alkaline phosphatase family.</text>
</comment>
<dbReference type="PANTHER" id="PTHR11596">
    <property type="entry name" value="ALKALINE PHOSPHATASE"/>
    <property type="match status" value="1"/>
</dbReference>
<dbReference type="Gene3D" id="3.40.720.10">
    <property type="entry name" value="Alkaline Phosphatase, subunit A"/>
    <property type="match status" value="1"/>
</dbReference>
<evidence type="ECO:0000256" key="3">
    <source>
        <dbReference type="ARBA" id="ARBA00022723"/>
    </source>
</evidence>
<evidence type="ECO:0000313" key="11">
    <source>
        <dbReference type="EMBL" id="VGO17124.1"/>
    </source>
</evidence>
<dbReference type="PRINTS" id="PR00113">
    <property type="entry name" value="ALKPHPHTASE"/>
</dbReference>
<dbReference type="Proteomes" id="UP000366872">
    <property type="component" value="Unassembled WGS sequence"/>
</dbReference>
<dbReference type="AlphaFoldDB" id="A0A6C2UCM7"/>
<sequence>MKSMITRGVAASCAVAALFAAGSAEARFRNGPKYVFFFVGDGMASVQIQAAEAYKTHMNGDNPDNPADLMKTENRLNMSQLPIAGVSTTFADTQFITDSAAAATAFCCGIKTAPGVIGRNTDLDTSYLSIAEVAQEKGKAIGIISSVSLPHATPAGCYARVNSRNSYTEIGYQASLSGFEFFGGGCFRKLDKTDNAGGIAVSNAFSNAGYVTVNTVEDALAQPQEQKVICSVPVSYGSDAMPYAIDNPEENFSLAEVTGCAIERLKCDRDGFFIFVEGGKIDWAGHANDAKANILDTLAFDEAVGVAMDFMKKHPWETLIAVTGDHETGGMTLGYAGTKYQTAFEVLDGQLVSYELMTGGMYQYKAADSNYVDASSDIDAGMIELIESLSGMVWSDEEWTKDSPANYLSDYQKSLLEEAFDRFMGGSKGNQTITGYDLQGPTTIDYENYGGSYNPIVMTLTHIINQEAGLGWTSYSHTCVPVPVMAVGLEGWRFTGSYDNTDIAKRLAKAMRARSLPAVDKDYDGELNY</sequence>
<feature type="binding site" evidence="8">
    <location>
        <position position="286"/>
    </location>
    <ligand>
        <name>Zn(2+)</name>
        <dbReference type="ChEBI" id="CHEBI:29105"/>
        <label>2</label>
    </ligand>
</feature>
<keyword evidence="3 8" id="KW-0479">Metal-binding</keyword>
<gene>
    <name evidence="11" type="primary">phoA_2</name>
    <name evidence="11" type="ORF">PDESU_05719</name>
</gene>
<keyword evidence="6 8" id="KW-0460">Magnesium</keyword>
<dbReference type="PANTHER" id="PTHR11596:SF5">
    <property type="entry name" value="ALKALINE PHOSPHATASE"/>
    <property type="match status" value="1"/>
</dbReference>
<feature type="signal peptide" evidence="10">
    <location>
        <begin position="1"/>
        <end position="26"/>
    </location>
</feature>
<reference evidence="11 12" key="1">
    <citation type="submission" date="2019-04" db="EMBL/GenBank/DDBJ databases">
        <authorList>
            <person name="Van Vliet M D."/>
        </authorList>
    </citation>
    <scope>NUCLEOTIDE SEQUENCE [LARGE SCALE GENOMIC DNA]</scope>
    <source>
        <strain evidence="11 12">F1</strain>
    </source>
</reference>
<name>A0A6C2UCM7_PONDE</name>
<dbReference type="InterPro" id="IPR017850">
    <property type="entry name" value="Alkaline_phosphatase_core_sf"/>
</dbReference>
<proteinExistence type="inferred from homology"/>
<evidence type="ECO:0000313" key="12">
    <source>
        <dbReference type="Proteomes" id="UP000366872"/>
    </source>
</evidence>
<keyword evidence="2" id="KW-0597">Phosphoprotein</keyword>
<accession>A0A6C2UCM7</accession>
<evidence type="ECO:0000256" key="6">
    <source>
        <dbReference type="ARBA" id="ARBA00022842"/>
    </source>
</evidence>
<evidence type="ECO:0000256" key="4">
    <source>
        <dbReference type="ARBA" id="ARBA00022801"/>
    </source>
</evidence>
<protein>
    <submittedName>
        <fullName evidence="11">Alkaline phosphatase 4</fullName>
    </submittedName>
</protein>
<evidence type="ECO:0000256" key="10">
    <source>
        <dbReference type="SAM" id="SignalP"/>
    </source>
</evidence>
<feature type="binding site" evidence="8">
    <location>
        <position position="277"/>
    </location>
    <ligand>
        <name>Mg(2+)</name>
        <dbReference type="ChEBI" id="CHEBI:18420"/>
    </ligand>
</feature>